<keyword evidence="2" id="KW-1185">Reference proteome</keyword>
<comment type="caution">
    <text evidence="1">The sequence shown here is derived from an EMBL/GenBank/DDBJ whole genome shotgun (WGS) entry which is preliminary data.</text>
</comment>
<evidence type="ECO:0000313" key="2">
    <source>
        <dbReference type="Proteomes" id="UP001597520"/>
    </source>
</evidence>
<reference evidence="2" key="1">
    <citation type="journal article" date="2019" name="Int. J. Syst. Evol. Microbiol.">
        <title>The Global Catalogue of Microorganisms (GCM) 10K type strain sequencing project: providing services to taxonomists for standard genome sequencing and annotation.</title>
        <authorList>
            <consortium name="The Broad Institute Genomics Platform"/>
            <consortium name="The Broad Institute Genome Sequencing Center for Infectious Disease"/>
            <person name="Wu L."/>
            <person name="Ma J."/>
        </authorList>
    </citation>
    <scope>NUCLEOTIDE SEQUENCE [LARGE SCALE GENOMIC DNA]</scope>
    <source>
        <strain evidence="2">KCTC 33792</strain>
    </source>
</reference>
<dbReference type="Proteomes" id="UP001597520">
    <property type="component" value="Unassembled WGS sequence"/>
</dbReference>
<gene>
    <name evidence="1" type="ORF">ACFSUB_15065</name>
</gene>
<organism evidence="1 2">
    <name type="scientific">Salibacterium lacus</name>
    <dbReference type="NCBI Taxonomy" id="1898109"/>
    <lineage>
        <taxon>Bacteria</taxon>
        <taxon>Bacillati</taxon>
        <taxon>Bacillota</taxon>
        <taxon>Bacilli</taxon>
        <taxon>Bacillales</taxon>
        <taxon>Bacillaceae</taxon>
    </lineage>
</organism>
<dbReference type="RefSeq" id="WP_380714082.1">
    <property type="nucleotide sequence ID" value="NZ_JBHUML010000005.1"/>
</dbReference>
<dbReference type="EMBL" id="JBHUML010000005">
    <property type="protein sequence ID" value="MFD2706782.1"/>
    <property type="molecule type" value="Genomic_DNA"/>
</dbReference>
<sequence>MAKGKGSVSINPRMNAVFTALDPYQSKRKGTLCLSQAHYKTKMKNIPSMFYCSPGYQQTGSDIQSYEYFVSIYVKVFTNQQNAI</sequence>
<accession>A0ABW5T439</accession>
<proteinExistence type="predicted"/>
<evidence type="ECO:0000313" key="1">
    <source>
        <dbReference type="EMBL" id="MFD2706782.1"/>
    </source>
</evidence>
<name>A0ABW5T439_9BACI</name>
<protein>
    <submittedName>
        <fullName evidence="1">Uncharacterized protein</fullName>
    </submittedName>
</protein>